<dbReference type="OrthoDB" id="286090at2"/>
<dbReference type="EMBL" id="LGVR01000029">
    <property type="protein sequence ID" value="KOA88465.1"/>
    <property type="molecule type" value="Genomic_DNA"/>
</dbReference>
<evidence type="ECO:0000313" key="2">
    <source>
        <dbReference type="Proteomes" id="UP000037540"/>
    </source>
</evidence>
<organism evidence="1 2">
    <name type="scientific">Clostridium botulinum</name>
    <dbReference type="NCBI Taxonomy" id="1491"/>
    <lineage>
        <taxon>Bacteria</taxon>
        <taxon>Bacillati</taxon>
        <taxon>Bacillota</taxon>
        <taxon>Clostridia</taxon>
        <taxon>Eubacteriales</taxon>
        <taxon>Clostridiaceae</taxon>
        <taxon>Clostridium</taxon>
    </lineage>
</organism>
<dbReference type="Proteomes" id="UP000037540">
    <property type="component" value="Unassembled WGS sequence"/>
</dbReference>
<sequence length="174" mass="20954">MCYWRITKYNPIYRNKYGAFLKEEWTSIFHVGKIFDGKKVSLNEYLLIEELYIKAIIEFINFLKISSLKVCGLEKYQESIQTDKYPEIYTIQMIEIFKTIKNEDDISVNKIGDLVKLILREHLWCKLENENKMFIHFGYDYYMYIGSDSKCDYIINKIEHMGLFVEKIKSPYLE</sequence>
<accession>A0A9Q1ZBQ1</accession>
<comment type="caution">
    <text evidence="1">The sequence shown here is derived from an EMBL/GenBank/DDBJ whole genome shotgun (WGS) entry which is preliminary data.</text>
</comment>
<protein>
    <submittedName>
        <fullName evidence="1">Uncharacterized protein</fullName>
    </submittedName>
</protein>
<proteinExistence type="predicted"/>
<name>A0A9Q1ZBQ1_CLOBO</name>
<gene>
    <name evidence="1" type="ORF">ADU74_06515</name>
</gene>
<dbReference type="AlphaFoldDB" id="A0A9Q1ZBQ1"/>
<reference evidence="1 2" key="1">
    <citation type="submission" date="2015-07" db="EMBL/GenBank/DDBJ databases">
        <title>Draft genome sequences of 17 French Clostridium botulinum group III.</title>
        <authorList>
            <person name="Woudstra C."/>
            <person name="Le Marechal C."/>
            <person name="Souillard R."/>
            <person name="Bayon-Auboyer M.-H."/>
            <person name="Dessouter D."/>
            <person name="Fach P."/>
        </authorList>
    </citation>
    <scope>NUCLEOTIDE SEQUENCE [LARGE SCALE GENOMIC DNA]</scope>
    <source>
        <strain evidence="1 2">12LNRI-CD</strain>
    </source>
</reference>
<evidence type="ECO:0000313" key="1">
    <source>
        <dbReference type="EMBL" id="KOA88465.1"/>
    </source>
</evidence>
<dbReference type="RefSeq" id="WP_019278549.1">
    <property type="nucleotide sequence ID" value="NZ_LGVO01000013.1"/>
</dbReference>